<reference evidence="2 3" key="1">
    <citation type="submission" date="2024-09" db="EMBL/GenBank/DDBJ databases">
        <title>Chromosome-scale assembly of Riccia sorocarpa.</title>
        <authorList>
            <person name="Paukszto L."/>
        </authorList>
    </citation>
    <scope>NUCLEOTIDE SEQUENCE [LARGE SCALE GENOMIC DNA]</scope>
    <source>
        <strain evidence="2">LP-2024</strain>
        <tissue evidence="2">Aerial parts of the thallus</tissue>
    </source>
</reference>
<name>A0ABD3HVM2_9MARC</name>
<gene>
    <name evidence="2" type="ORF">R1sor_009629</name>
</gene>
<feature type="signal peptide" evidence="1">
    <location>
        <begin position="1"/>
        <end position="27"/>
    </location>
</feature>
<proteinExistence type="predicted"/>
<dbReference type="AlphaFoldDB" id="A0ABD3HVM2"/>
<feature type="chain" id="PRO_5044882350" evidence="1">
    <location>
        <begin position="28"/>
        <end position="160"/>
    </location>
</feature>
<evidence type="ECO:0000256" key="1">
    <source>
        <dbReference type="SAM" id="SignalP"/>
    </source>
</evidence>
<sequence>MKFSSLLPVLLVCLMTSWHSLIQPAGALHDSTWKLVFNNLSNKSLTIKICTVPGCVRKSPARYEDFRPFSVEVLGGSDDWPKTDIVIKDSASGRKLSRELWYGQLAASNPSNIFTALQPSPNVTDIWFSDKTGRNVYLGSFWGITFRGHWRQQGPRAIAY</sequence>
<keyword evidence="3" id="KW-1185">Reference proteome</keyword>
<dbReference type="EMBL" id="JBJQOH010000002">
    <property type="protein sequence ID" value="KAL3695553.1"/>
    <property type="molecule type" value="Genomic_DNA"/>
</dbReference>
<evidence type="ECO:0000313" key="3">
    <source>
        <dbReference type="Proteomes" id="UP001633002"/>
    </source>
</evidence>
<comment type="caution">
    <text evidence="2">The sequence shown here is derived from an EMBL/GenBank/DDBJ whole genome shotgun (WGS) entry which is preliminary data.</text>
</comment>
<accession>A0ABD3HVM2</accession>
<protein>
    <submittedName>
        <fullName evidence="2">Uncharacterized protein</fullName>
    </submittedName>
</protein>
<organism evidence="2 3">
    <name type="scientific">Riccia sorocarpa</name>
    <dbReference type="NCBI Taxonomy" id="122646"/>
    <lineage>
        <taxon>Eukaryota</taxon>
        <taxon>Viridiplantae</taxon>
        <taxon>Streptophyta</taxon>
        <taxon>Embryophyta</taxon>
        <taxon>Marchantiophyta</taxon>
        <taxon>Marchantiopsida</taxon>
        <taxon>Marchantiidae</taxon>
        <taxon>Marchantiales</taxon>
        <taxon>Ricciaceae</taxon>
        <taxon>Riccia</taxon>
    </lineage>
</organism>
<evidence type="ECO:0000313" key="2">
    <source>
        <dbReference type="EMBL" id="KAL3695553.1"/>
    </source>
</evidence>
<keyword evidence="1" id="KW-0732">Signal</keyword>
<dbReference type="Proteomes" id="UP001633002">
    <property type="component" value="Unassembled WGS sequence"/>
</dbReference>